<feature type="transmembrane region" description="Helical" evidence="8">
    <location>
        <begin position="86"/>
        <end position="107"/>
    </location>
</feature>
<dbReference type="Pfam" id="PF02554">
    <property type="entry name" value="CstA"/>
    <property type="match status" value="1"/>
</dbReference>
<comment type="similarity">
    <text evidence="2">Belongs to the peptide transporter carbon starvation (CstA) (TC 2.A.114) family.</text>
</comment>
<feature type="domain" description="CstA N-terminal" evidence="9">
    <location>
        <begin position="2"/>
        <end position="539"/>
    </location>
</feature>
<feature type="transmembrane region" description="Helical" evidence="8">
    <location>
        <begin position="293"/>
        <end position="316"/>
    </location>
</feature>
<evidence type="ECO:0000256" key="3">
    <source>
        <dbReference type="ARBA" id="ARBA00022448"/>
    </source>
</evidence>
<keyword evidence="5 8" id="KW-0812">Transmembrane</keyword>
<feature type="transmembrane region" description="Helical" evidence="8">
    <location>
        <begin position="328"/>
        <end position="350"/>
    </location>
</feature>
<keyword evidence="7 8" id="KW-0472">Membrane</keyword>
<dbReference type="STRING" id="871968.DESME_04675"/>
<dbReference type="GO" id="GO:0009267">
    <property type="term" value="P:cellular response to starvation"/>
    <property type="evidence" value="ECO:0007669"/>
    <property type="project" value="InterPro"/>
</dbReference>
<feature type="transmembrane region" description="Helical" evidence="8">
    <location>
        <begin position="489"/>
        <end position="514"/>
    </location>
</feature>
<feature type="transmembrane region" description="Helical" evidence="8">
    <location>
        <begin position="224"/>
        <end position="244"/>
    </location>
</feature>
<feature type="transmembrane region" description="Helical" evidence="8">
    <location>
        <begin position="555"/>
        <end position="575"/>
    </location>
</feature>
<dbReference type="Proteomes" id="UP000010847">
    <property type="component" value="Chromosome"/>
</dbReference>
<reference evidence="10 11" key="1">
    <citation type="submission" date="2013-12" db="EMBL/GenBank/DDBJ databases">
        <authorList>
            <consortium name="DOE Joint Genome Institute"/>
            <person name="Smidt H."/>
            <person name="Huntemann M."/>
            <person name="Han J."/>
            <person name="Chen A."/>
            <person name="Kyrpides N."/>
            <person name="Mavromatis K."/>
            <person name="Markowitz V."/>
            <person name="Palaniappan K."/>
            <person name="Ivanova N."/>
            <person name="Schaumberg A."/>
            <person name="Pati A."/>
            <person name="Liolios K."/>
            <person name="Nordberg H.P."/>
            <person name="Cantor M.N."/>
            <person name="Hua S.X."/>
            <person name="Woyke T."/>
        </authorList>
    </citation>
    <scope>NUCLEOTIDE SEQUENCE [LARGE SCALE GENOMIC DNA]</scope>
    <source>
        <strain evidence="11">DSM 15288</strain>
    </source>
</reference>
<gene>
    <name evidence="10" type="ORF">DESME_04675</name>
</gene>
<evidence type="ECO:0000256" key="1">
    <source>
        <dbReference type="ARBA" id="ARBA00004651"/>
    </source>
</evidence>
<sequence length="594" mass="63789">MNAIWLVIVAALVLTLGYRLYGSFIAAKILALDDSRKTPAVIHNDDRDYVPTNKWVLFGHHFAAIAGAGPLIGPTLAAQYGYMPGVLWILIGTVLAGAVHDMVILFASVRHDGLSISEIAKDELGPVAGIVSSFAVLFILIITMAGLALAVVNALFNSPWGTFTVGVTIPIALFVGIYLRWIRIGRLGEATVIGVALIFLGVILGPMVEQSFFAPYFTYSHQQLAIILAVYGFAAAALPVWLLLAPRDYLSTYLKIGVIGALALGIIFIQPNLRMPAFTPFVGGGGPIIPGPVWPFMFITIACGALSGFHAIIGTGTTPKMISRERDILPIGFGAMIVEGFVALMALIAATSLHPADYFAINTAPAVFQKLGMTIQELPQLSALVGENVAGRAGGAVSLGVGMADIFSKIPFLASISSYLYHFVIMFEALFILTTIDAGTRVGRYLLQELGGRVYKPFGRVNWFPGMIISSALISLTWGYLVYNGDISTIWPLFGVANQLLAGMALAIGTTIIFKMGKAQYAWTTIIPFIFVTITTIAAGYQNIVIYYLPVGKNLLAALTGIMMVLVTIILVIAIRRWFELMHGTPTPKLDPQS</sequence>
<dbReference type="AlphaFoldDB" id="W0E6N9"/>
<dbReference type="InterPro" id="IPR003706">
    <property type="entry name" value="CstA_N"/>
</dbReference>
<proteinExistence type="inferred from homology"/>
<dbReference type="PANTHER" id="PTHR30252">
    <property type="entry name" value="INNER MEMBRANE PEPTIDE TRANSPORTER"/>
    <property type="match status" value="1"/>
</dbReference>
<protein>
    <submittedName>
        <fullName evidence="10">Carbon starvation protein CstA</fullName>
    </submittedName>
</protein>
<dbReference type="RefSeq" id="WP_006715052.1">
    <property type="nucleotide sequence ID" value="NZ_CP007032.1"/>
</dbReference>
<dbReference type="InterPro" id="IPR051605">
    <property type="entry name" value="CstA"/>
</dbReference>
<feature type="transmembrane region" description="Helical" evidence="8">
    <location>
        <begin position="186"/>
        <end position="204"/>
    </location>
</feature>
<name>W0E6N9_9FIRM</name>
<evidence type="ECO:0000256" key="8">
    <source>
        <dbReference type="SAM" id="Phobius"/>
    </source>
</evidence>
<evidence type="ECO:0000313" key="11">
    <source>
        <dbReference type="Proteomes" id="UP000010847"/>
    </source>
</evidence>
<evidence type="ECO:0000256" key="2">
    <source>
        <dbReference type="ARBA" id="ARBA00007755"/>
    </source>
</evidence>
<evidence type="ECO:0000256" key="7">
    <source>
        <dbReference type="ARBA" id="ARBA00023136"/>
    </source>
</evidence>
<keyword evidence="6 8" id="KW-1133">Transmembrane helix</keyword>
<organism evidence="10 11">
    <name type="scientific">Desulfitobacterium metallireducens DSM 15288</name>
    <dbReference type="NCBI Taxonomy" id="871968"/>
    <lineage>
        <taxon>Bacteria</taxon>
        <taxon>Bacillati</taxon>
        <taxon>Bacillota</taxon>
        <taxon>Clostridia</taxon>
        <taxon>Eubacteriales</taxon>
        <taxon>Desulfitobacteriaceae</taxon>
        <taxon>Desulfitobacterium</taxon>
    </lineage>
</organism>
<feature type="transmembrane region" description="Helical" evidence="8">
    <location>
        <begin position="127"/>
        <end position="154"/>
    </location>
</feature>
<keyword evidence="3" id="KW-0813">Transport</keyword>
<feature type="transmembrane region" description="Helical" evidence="8">
    <location>
        <begin position="461"/>
        <end position="483"/>
    </location>
</feature>
<feature type="transmembrane region" description="Helical" evidence="8">
    <location>
        <begin position="526"/>
        <end position="549"/>
    </location>
</feature>
<feature type="transmembrane region" description="Helical" evidence="8">
    <location>
        <begin position="419"/>
        <end position="440"/>
    </location>
</feature>
<evidence type="ECO:0000256" key="5">
    <source>
        <dbReference type="ARBA" id="ARBA00022692"/>
    </source>
</evidence>
<dbReference type="OrthoDB" id="9761224at2"/>
<evidence type="ECO:0000256" key="4">
    <source>
        <dbReference type="ARBA" id="ARBA00022475"/>
    </source>
</evidence>
<evidence type="ECO:0000256" key="6">
    <source>
        <dbReference type="ARBA" id="ARBA00022989"/>
    </source>
</evidence>
<dbReference type="HOGENOM" id="CLU_010531_2_0_9"/>
<dbReference type="EMBL" id="CP007032">
    <property type="protein sequence ID" value="AHF06432.1"/>
    <property type="molecule type" value="Genomic_DNA"/>
</dbReference>
<comment type="subcellular location">
    <subcellularLocation>
        <location evidence="1">Cell membrane</location>
        <topology evidence="1">Multi-pass membrane protein</topology>
    </subcellularLocation>
</comment>
<dbReference type="eggNOG" id="COG1966">
    <property type="taxonomic scope" value="Bacteria"/>
</dbReference>
<feature type="transmembrane region" description="Helical" evidence="8">
    <location>
        <begin position="256"/>
        <end position="273"/>
    </location>
</feature>
<keyword evidence="11" id="KW-1185">Reference proteome</keyword>
<dbReference type="KEGG" id="dmt:DESME_04675"/>
<dbReference type="GO" id="GO:0005886">
    <property type="term" value="C:plasma membrane"/>
    <property type="evidence" value="ECO:0007669"/>
    <property type="project" value="UniProtKB-SubCell"/>
</dbReference>
<feature type="transmembrane region" description="Helical" evidence="8">
    <location>
        <begin position="160"/>
        <end position="179"/>
    </location>
</feature>
<accession>W0E6N9</accession>
<dbReference type="PANTHER" id="PTHR30252:SF3">
    <property type="entry name" value="PYRUVATE_PROTON SYMPORTER BTST"/>
    <property type="match status" value="1"/>
</dbReference>
<evidence type="ECO:0000259" key="9">
    <source>
        <dbReference type="Pfam" id="PF02554"/>
    </source>
</evidence>
<keyword evidence="4" id="KW-1003">Cell membrane</keyword>
<evidence type="ECO:0000313" key="10">
    <source>
        <dbReference type="EMBL" id="AHF06432.1"/>
    </source>
</evidence>